<gene>
    <name evidence="1" type="ORF">EI546_15705</name>
</gene>
<sequence length="185" mass="20942">MALLRNLMVITLTALTLISCSDKSLQKYLVAKQDDPKFVKVDLPTSLLEGKNSSFGQEEKDILKTIKKINVVAYPIKAGDTTEYLSERNELESILRQDRFKELTRIKSKNWNATLKYTGEEDAIDEVIVYANDSERGFAIFRLLGKNMRPDQMLHLMKSVEDGDLDLSKLSGLSDVFTGVFKDSI</sequence>
<accession>A0A410G755</accession>
<evidence type="ECO:0000313" key="2">
    <source>
        <dbReference type="Proteomes" id="UP000285517"/>
    </source>
</evidence>
<evidence type="ECO:0000313" key="1">
    <source>
        <dbReference type="EMBL" id="QAA83070.1"/>
    </source>
</evidence>
<reference evidence="1 2" key="1">
    <citation type="submission" date="2019-01" db="EMBL/GenBank/DDBJ databases">
        <title>Complete genome sequencing of Aequorivita sp. H23M31.</title>
        <authorList>
            <person name="Bae J.-W."/>
        </authorList>
    </citation>
    <scope>NUCLEOTIDE SEQUENCE [LARGE SCALE GENOMIC DNA]</scope>
    <source>
        <strain evidence="1 2">H23M31</strain>
    </source>
</reference>
<dbReference type="OrthoDB" id="1143555at2"/>
<keyword evidence="2" id="KW-1185">Reference proteome</keyword>
<dbReference type="PROSITE" id="PS51257">
    <property type="entry name" value="PROKAR_LIPOPROTEIN"/>
    <property type="match status" value="1"/>
</dbReference>
<protein>
    <submittedName>
        <fullName evidence="1">DUF4252 domain-containing protein</fullName>
    </submittedName>
</protein>
<dbReference type="Proteomes" id="UP000285517">
    <property type="component" value="Chromosome"/>
</dbReference>
<dbReference type="RefSeq" id="WP_128251433.1">
    <property type="nucleotide sequence ID" value="NZ_CP034951.1"/>
</dbReference>
<proteinExistence type="predicted"/>
<dbReference type="InterPro" id="IPR025348">
    <property type="entry name" value="DUF4252"/>
</dbReference>
<dbReference type="EMBL" id="CP034951">
    <property type="protein sequence ID" value="QAA83070.1"/>
    <property type="molecule type" value="Genomic_DNA"/>
</dbReference>
<organism evidence="1 2">
    <name type="scientific">Aequorivita ciconiae</name>
    <dbReference type="NCBI Taxonomy" id="2494375"/>
    <lineage>
        <taxon>Bacteria</taxon>
        <taxon>Pseudomonadati</taxon>
        <taxon>Bacteroidota</taxon>
        <taxon>Flavobacteriia</taxon>
        <taxon>Flavobacteriales</taxon>
        <taxon>Flavobacteriaceae</taxon>
        <taxon>Aequorivita</taxon>
    </lineage>
</organism>
<dbReference type="KEGG" id="aev:EI546_15705"/>
<dbReference type="Pfam" id="PF14060">
    <property type="entry name" value="DUF4252"/>
    <property type="match status" value="1"/>
</dbReference>
<dbReference type="AlphaFoldDB" id="A0A410G755"/>
<name>A0A410G755_9FLAO</name>